<dbReference type="PANTHER" id="PTHR47003:SF11">
    <property type="entry name" value="PPR SUPERFAMILY PROTEIN"/>
    <property type="match status" value="1"/>
</dbReference>
<evidence type="ECO:0000256" key="1">
    <source>
        <dbReference type="ARBA" id="ARBA00022737"/>
    </source>
</evidence>
<gene>
    <name evidence="3" type="ORF">B296_00051389</name>
</gene>
<evidence type="ECO:0000256" key="2">
    <source>
        <dbReference type="PROSITE-ProRule" id="PRU00708"/>
    </source>
</evidence>
<organism evidence="3 4">
    <name type="scientific">Ensete ventricosum</name>
    <name type="common">Abyssinian banana</name>
    <name type="synonym">Musa ensete</name>
    <dbReference type="NCBI Taxonomy" id="4639"/>
    <lineage>
        <taxon>Eukaryota</taxon>
        <taxon>Viridiplantae</taxon>
        <taxon>Streptophyta</taxon>
        <taxon>Embryophyta</taxon>
        <taxon>Tracheophyta</taxon>
        <taxon>Spermatophyta</taxon>
        <taxon>Magnoliopsida</taxon>
        <taxon>Liliopsida</taxon>
        <taxon>Zingiberales</taxon>
        <taxon>Musaceae</taxon>
        <taxon>Ensete</taxon>
    </lineage>
</organism>
<keyword evidence="1" id="KW-0677">Repeat</keyword>
<dbReference type="InterPro" id="IPR002885">
    <property type="entry name" value="PPR_rpt"/>
</dbReference>
<dbReference type="EMBL" id="AMZH03013028">
    <property type="protein sequence ID" value="RRT49945.1"/>
    <property type="molecule type" value="Genomic_DNA"/>
</dbReference>
<name>A0A426YDY0_ENSVE</name>
<dbReference type="PROSITE" id="PS51375">
    <property type="entry name" value="PPR"/>
    <property type="match status" value="1"/>
</dbReference>
<dbReference type="InterPro" id="IPR011990">
    <property type="entry name" value="TPR-like_helical_dom_sf"/>
</dbReference>
<dbReference type="Proteomes" id="UP000287651">
    <property type="component" value="Unassembled WGS sequence"/>
</dbReference>
<proteinExistence type="predicted"/>
<dbReference type="InterPro" id="IPR044578">
    <property type="entry name" value="BIR6-like"/>
</dbReference>
<feature type="repeat" description="PPR" evidence="2">
    <location>
        <begin position="226"/>
        <end position="260"/>
    </location>
</feature>
<evidence type="ECO:0008006" key="5">
    <source>
        <dbReference type="Google" id="ProtNLM"/>
    </source>
</evidence>
<dbReference type="AlphaFoldDB" id="A0A426YDY0"/>
<dbReference type="PANTHER" id="PTHR47003">
    <property type="entry name" value="OS01G0970900 PROTEIN"/>
    <property type="match status" value="1"/>
</dbReference>
<evidence type="ECO:0000313" key="3">
    <source>
        <dbReference type="EMBL" id="RRT49945.1"/>
    </source>
</evidence>
<comment type="caution">
    <text evidence="3">The sequence shown here is derived from an EMBL/GenBank/DDBJ whole genome shotgun (WGS) entry which is preliminary data.</text>
</comment>
<reference evidence="3 4" key="1">
    <citation type="journal article" date="2014" name="Agronomy (Basel)">
        <title>A Draft Genome Sequence for Ensete ventricosum, the Drought-Tolerant Tree Against Hunger.</title>
        <authorList>
            <person name="Harrison J."/>
            <person name="Moore K.A."/>
            <person name="Paszkiewicz K."/>
            <person name="Jones T."/>
            <person name="Grant M."/>
            <person name="Ambacheew D."/>
            <person name="Muzemil S."/>
            <person name="Studholme D.J."/>
        </authorList>
    </citation>
    <scope>NUCLEOTIDE SEQUENCE [LARGE SCALE GENOMIC DNA]</scope>
</reference>
<sequence>MSDAFGQLASTFRADHCPRCFPGPHLAGLSIGSIALYRVDDAAPNAIGDYRGDCRRSPWTDVACFYLETRPSTRGGGFVRRVVFRVGPETAPSPFEPSKPRRNLTMLGRSLTFVRRRAPRLPIPSSPPRFLSGSLDPDLGLPDEVVAAAAKPTPPPIEPSAEADALARLLLQHHNPFHAMESPLQLAGVGLSDSLVLQTLLRLRHASKVALGFFVWARDHAHHQHASDAYGLMVDILGRVRQFDVAWQMIIEMDQRGVGPTPTTFAVLVRRYVAAGMARQAVRTFDDMEAFVGREPNGEEFKMLLDTLCKYGYTKVLPLSFSSPHFYLPFPLPHLFSDSFAII</sequence>
<dbReference type="Gene3D" id="1.25.40.10">
    <property type="entry name" value="Tetratricopeptide repeat domain"/>
    <property type="match status" value="1"/>
</dbReference>
<protein>
    <recommendedName>
        <fullName evidence="5">Pentacotripeptide-repeat region of PRORP domain-containing protein</fullName>
    </recommendedName>
</protein>
<dbReference type="GO" id="GO:0008380">
    <property type="term" value="P:RNA splicing"/>
    <property type="evidence" value="ECO:0007669"/>
    <property type="project" value="InterPro"/>
</dbReference>
<evidence type="ECO:0000313" key="4">
    <source>
        <dbReference type="Proteomes" id="UP000287651"/>
    </source>
</evidence>
<accession>A0A426YDY0</accession>